<name>A0ABS4Q3A7_9PSEU</name>
<protein>
    <recommendedName>
        <fullName evidence="1">Putative restriction endonuclease domain-containing protein</fullName>
    </recommendedName>
</protein>
<keyword evidence="3" id="KW-1185">Reference proteome</keyword>
<proteinExistence type="predicted"/>
<dbReference type="EMBL" id="JAGGMS010000001">
    <property type="protein sequence ID" value="MBP2186172.1"/>
    <property type="molecule type" value="Genomic_DNA"/>
</dbReference>
<dbReference type="CDD" id="cd06260">
    <property type="entry name" value="DUF820-like"/>
    <property type="match status" value="1"/>
</dbReference>
<dbReference type="RefSeq" id="WP_308159008.1">
    <property type="nucleotide sequence ID" value="NZ_JAGGMS010000001.1"/>
</dbReference>
<reference evidence="2 3" key="1">
    <citation type="submission" date="2021-03" db="EMBL/GenBank/DDBJ databases">
        <title>Sequencing the genomes of 1000 actinobacteria strains.</title>
        <authorList>
            <person name="Klenk H.-P."/>
        </authorList>
    </citation>
    <scope>NUCLEOTIDE SEQUENCE [LARGE SCALE GENOMIC DNA]</scope>
    <source>
        <strain evidence="2 3">DSM 45510</strain>
    </source>
</reference>
<sequence>MLSLPEGQRSELIDGALSLKPRLEHQRMVARLLRSFAAAAPESLEVLPGANLLLGDHLLMPDLVISDDPIAEGPALRAHQVVLVAETAGHGLKRSLYAQARVPFYLLVEGGEAVLHEWRDGEYHLSEKSDAGVLRLRRPFAVEVTLGG</sequence>
<dbReference type="Gene3D" id="3.90.1570.10">
    <property type="entry name" value="tt1808, chain A"/>
    <property type="match status" value="1"/>
</dbReference>
<gene>
    <name evidence="2" type="ORF">JOM49_007698</name>
</gene>
<comment type="caution">
    <text evidence="2">The sequence shown here is derived from an EMBL/GenBank/DDBJ whole genome shotgun (WGS) entry which is preliminary data.</text>
</comment>
<dbReference type="Proteomes" id="UP000741013">
    <property type="component" value="Unassembled WGS sequence"/>
</dbReference>
<dbReference type="InterPro" id="IPR008538">
    <property type="entry name" value="Uma2"/>
</dbReference>
<evidence type="ECO:0000313" key="2">
    <source>
        <dbReference type="EMBL" id="MBP2186172.1"/>
    </source>
</evidence>
<accession>A0ABS4Q3A7</accession>
<feature type="domain" description="Putative restriction endonuclease" evidence="1">
    <location>
        <begin position="4"/>
        <end position="140"/>
    </location>
</feature>
<evidence type="ECO:0000259" key="1">
    <source>
        <dbReference type="Pfam" id="PF05685"/>
    </source>
</evidence>
<organism evidence="2 3">
    <name type="scientific">Amycolatopsis magusensis</name>
    <dbReference type="NCBI Taxonomy" id="882444"/>
    <lineage>
        <taxon>Bacteria</taxon>
        <taxon>Bacillati</taxon>
        <taxon>Actinomycetota</taxon>
        <taxon>Actinomycetes</taxon>
        <taxon>Pseudonocardiales</taxon>
        <taxon>Pseudonocardiaceae</taxon>
        <taxon>Amycolatopsis</taxon>
    </lineage>
</organism>
<dbReference type="Pfam" id="PF05685">
    <property type="entry name" value="Uma2"/>
    <property type="match status" value="1"/>
</dbReference>
<evidence type="ECO:0000313" key="3">
    <source>
        <dbReference type="Proteomes" id="UP000741013"/>
    </source>
</evidence>
<dbReference type="InterPro" id="IPR012296">
    <property type="entry name" value="Nuclease_put_TT1808"/>
</dbReference>